<accession>A0ACA9JYE2</accession>
<dbReference type="Proteomes" id="UP000789860">
    <property type="component" value="Unassembled WGS sequence"/>
</dbReference>
<evidence type="ECO:0000313" key="1">
    <source>
        <dbReference type="EMBL" id="CAG8442093.1"/>
    </source>
</evidence>
<name>A0ACA9JYE2_9GLOM</name>
<dbReference type="EMBL" id="CAJVPM010000343">
    <property type="protein sequence ID" value="CAG8442093.1"/>
    <property type="molecule type" value="Genomic_DNA"/>
</dbReference>
<organism evidence="1 2">
    <name type="scientific">Scutellospora calospora</name>
    <dbReference type="NCBI Taxonomy" id="85575"/>
    <lineage>
        <taxon>Eukaryota</taxon>
        <taxon>Fungi</taxon>
        <taxon>Fungi incertae sedis</taxon>
        <taxon>Mucoromycota</taxon>
        <taxon>Glomeromycotina</taxon>
        <taxon>Glomeromycetes</taxon>
        <taxon>Diversisporales</taxon>
        <taxon>Gigasporaceae</taxon>
        <taxon>Scutellospora</taxon>
    </lineage>
</organism>
<gene>
    <name evidence="1" type="ORF">SCALOS_LOCUS694</name>
</gene>
<reference evidence="1" key="1">
    <citation type="submission" date="2021-06" db="EMBL/GenBank/DDBJ databases">
        <authorList>
            <person name="Kallberg Y."/>
            <person name="Tangrot J."/>
            <person name="Rosling A."/>
        </authorList>
    </citation>
    <scope>NUCLEOTIDE SEQUENCE</scope>
    <source>
        <strain evidence="1">AU212A</strain>
    </source>
</reference>
<proteinExistence type="predicted"/>
<evidence type="ECO:0000313" key="2">
    <source>
        <dbReference type="Proteomes" id="UP000789860"/>
    </source>
</evidence>
<sequence length="449" mass="48970">LNTEKLFSMIVLQPSHNDIHTNFSAIPPQHIPSSMYQTAPQYQPQQSFVYPNIYHSRSPSTSSLSRHSPADTSFAIDANYLYQSSVNTTNSMTTQSDVQKASPIQQNHSSPTMMPSGSASSVTLSPDNTANILPPLSEVFPTSSAHPGQQNSSTSSPIQSQVVSQPQSQHQTNANMPMTSAAAHSGFYQTIPQYSDLLIIQQPQIASNIPVADPRTLPRIGASASEMQALSGGAIDPIGRSRNSTSMLAINTNGLTVGATDTSPMSANSSTGSPIVPNSLNYHHHNAANAAHHQALLNSHFMAAAQSMNNGNLIASTTHRSSNNRRSIRSEDGNDAISQANNGERPQKVYSFVALPGINTKKRPRRRYDEIERHYACNYSGCTKSYGTLNHLNAHVQMQKHGPKRHPSEFKELRKQWRRQKREEEERKAAEAANAKNVIGLNINSLSSI</sequence>
<keyword evidence="2" id="KW-1185">Reference proteome</keyword>
<protein>
    <submittedName>
        <fullName evidence="1">11711_t:CDS:1</fullName>
    </submittedName>
</protein>
<comment type="caution">
    <text evidence="1">The sequence shown here is derived from an EMBL/GenBank/DDBJ whole genome shotgun (WGS) entry which is preliminary data.</text>
</comment>
<feature type="non-terminal residue" evidence="1">
    <location>
        <position position="1"/>
    </location>
</feature>